<gene>
    <name evidence="8" type="ORF">HQ865_17725</name>
</gene>
<dbReference type="GO" id="GO:0016829">
    <property type="term" value="F:lyase activity"/>
    <property type="evidence" value="ECO:0007669"/>
    <property type="project" value="UniProtKB-KW"/>
</dbReference>
<sequence length="712" mass="79736">MMGIRKIWAAALVLGTAVQGFAQQHPNIMLTKANIAAVRQGVAKYPLLRSSFNEVKQQADRAIAKGIDVPVPKDGAGGYTHEQHKQNYQSMNACGIAYQVTGDKKYAAFVKDMLLKYAAQYESWPQHPKKKSNQIPGKIFWQCLNDFVWQVYTIQAYDLVHDAIPAGDRATIEQHLFMPILHYFTNECKETFDLIHNHGTWCLSAVGMTGYVINKPDYVQMALKGSAKDGKTGFLAQLDQLFSPDGYYTEGPYYQRYAMLPFVIFAKTIQQNQPQLQIFKYHNSILSKAIDASLQLTYTNGAFFPVNDAMKDKTFQSEELVYGVDIAYADIKSQADLLDVAKQQKRVMVSDAGLRVAKDIAAGKAKPFQYRSAWLSDGNKGDEGGLGILRSGPNTDQQCILLKAASQGMGHGHFDRLNLLYYDNGGEIFSDYGSARFLNIESKFGGDYLPENKTWAKQTVAHNTLVADETSHYGGELKNAEKYHPELLKFAASEQLQVISAEEDHAYDGIKMQRTSILFKVPGLDKDLLIDVVRGLSGKDHQYDLPFWYQGHITDQSFKTNVVTNNLKALGKKDGYQHLWLNSQSNLHNGDDHITILNNLRFYTIHIAADSAMQVKLVTLGANDPNMDLRTEEKAFILSKPKAANQTFVTVTETHGRTDPTGETTTGAASNVSDLKVLKDDETQTIFAFRVKQKAYKLTINYTNKNNFIQIN</sequence>
<dbReference type="KEGG" id="mmab:HQ865_17725"/>
<comment type="subcellular location">
    <subcellularLocation>
        <location evidence="1">Periplasm</location>
    </subcellularLocation>
</comment>
<evidence type="ECO:0000256" key="1">
    <source>
        <dbReference type="ARBA" id="ARBA00004418"/>
    </source>
</evidence>
<protein>
    <submittedName>
        <fullName evidence="8">Alginate lyase family protein</fullName>
    </submittedName>
</protein>
<dbReference type="Pfam" id="PF07940">
    <property type="entry name" value="Hepar_II_III_C"/>
    <property type="match status" value="1"/>
</dbReference>
<keyword evidence="3" id="KW-0574">Periplasm</keyword>
<reference evidence="8 9" key="1">
    <citation type="submission" date="2020-05" db="EMBL/GenBank/DDBJ databases">
        <title>Mucilaginibacter mali sp. nov.</title>
        <authorList>
            <person name="Kim H.S."/>
            <person name="Lee K.C."/>
            <person name="Suh M.K."/>
            <person name="Kim J.-S."/>
            <person name="Han K.-I."/>
            <person name="Eom M.K."/>
            <person name="Shin Y.K."/>
            <person name="Lee J.-S."/>
        </authorList>
    </citation>
    <scope>NUCLEOTIDE SEQUENCE [LARGE SCALE GENOMIC DNA]</scope>
    <source>
        <strain evidence="8 9">G2-14</strain>
    </source>
</reference>
<dbReference type="PANTHER" id="PTHR39210">
    <property type="entry name" value="HEPARIN-SULFATE LYASE"/>
    <property type="match status" value="1"/>
</dbReference>
<evidence type="ECO:0000256" key="2">
    <source>
        <dbReference type="ARBA" id="ARBA00022729"/>
    </source>
</evidence>
<dbReference type="AlphaFoldDB" id="A0A7D4QBB7"/>
<evidence type="ECO:0000259" key="6">
    <source>
        <dbReference type="Pfam" id="PF05426"/>
    </source>
</evidence>
<dbReference type="InterPro" id="IPR012480">
    <property type="entry name" value="Hepar_II_III_C"/>
</dbReference>
<dbReference type="Pfam" id="PF05426">
    <property type="entry name" value="Alginate_lyase"/>
    <property type="match status" value="1"/>
</dbReference>
<keyword evidence="4 8" id="KW-0456">Lyase</keyword>
<feature type="domain" description="Heparinase II/III-like C-terminal" evidence="7">
    <location>
        <begin position="377"/>
        <end position="581"/>
    </location>
</feature>
<dbReference type="Proteomes" id="UP000505355">
    <property type="component" value="Chromosome"/>
</dbReference>
<dbReference type="SUPFAM" id="SSF48230">
    <property type="entry name" value="Chondroitin AC/alginate lyase"/>
    <property type="match status" value="1"/>
</dbReference>
<accession>A0A7D4QBB7</accession>
<dbReference type="InterPro" id="IPR008929">
    <property type="entry name" value="Chondroitin_lyas"/>
</dbReference>
<dbReference type="Gene3D" id="1.50.10.100">
    <property type="entry name" value="Chondroitin AC/alginate lyase"/>
    <property type="match status" value="1"/>
</dbReference>
<dbReference type="InterPro" id="IPR008397">
    <property type="entry name" value="Alginate_lyase_dom"/>
</dbReference>
<keyword evidence="9" id="KW-1185">Reference proteome</keyword>
<dbReference type="PANTHER" id="PTHR39210:SF1">
    <property type="entry name" value="HEPARIN-SULFATE LYASE"/>
    <property type="match status" value="1"/>
</dbReference>
<organism evidence="8 9">
    <name type="scientific">Mucilaginibacter mali</name>
    <dbReference type="NCBI Taxonomy" id="2740462"/>
    <lineage>
        <taxon>Bacteria</taxon>
        <taxon>Pseudomonadati</taxon>
        <taxon>Bacteroidota</taxon>
        <taxon>Sphingobacteriia</taxon>
        <taxon>Sphingobacteriales</taxon>
        <taxon>Sphingobacteriaceae</taxon>
        <taxon>Mucilaginibacter</taxon>
    </lineage>
</organism>
<evidence type="ECO:0000313" key="9">
    <source>
        <dbReference type="Proteomes" id="UP000505355"/>
    </source>
</evidence>
<feature type="chain" id="PRO_5028925447" evidence="5">
    <location>
        <begin position="23"/>
        <end position="712"/>
    </location>
</feature>
<feature type="signal peptide" evidence="5">
    <location>
        <begin position="1"/>
        <end position="22"/>
    </location>
</feature>
<name>A0A7D4QBB7_9SPHI</name>
<evidence type="ECO:0000256" key="4">
    <source>
        <dbReference type="ARBA" id="ARBA00023239"/>
    </source>
</evidence>
<proteinExistence type="predicted"/>
<dbReference type="EMBL" id="CP054139">
    <property type="protein sequence ID" value="QKJ31525.1"/>
    <property type="molecule type" value="Genomic_DNA"/>
</dbReference>
<dbReference type="RefSeq" id="WP_173416185.1">
    <property type="nucleotide sequence ID" value="NZ_CP054139.1"/>
</dbReference>
<dbReference type="Gene3D" id="2.70.98.70">
    <property type="match status" value="1"/>
</dbReference>
<keyword evidence="2 5" id="KW-0732">Signal</keyword>
<evidence type="ECO:0000313" key="8">
    <source>
        <dbReference type="EMBL" id="QKJ31525.1"/>
    </source>
</evidence>
<evidence type="ECO:0000256" key="3">
    <source>
        <dbReference type="ARBA" id="ARBA00022764"/>
    </source>
</evidence>
<feature type="domain" description="Alginate lyase" evidence="6">
    <location>
        <begin position="82"/>
        <end position="295"/>
    </location>
</feature>
<dbReference type="GO" id="GO:0042597">
    <property type="term" value="C:periplasmic space"/>
    <property type="evidence" value="ECO:0007669"/>
    <property type="project" value="UniProtKB-SubCell"/>
</dbReference>
<evidence type="ECO:0000259" key="7">
    <source>
        <dbReference type="Pfam" id="PF07940"/>
    </source>
</evidence>
<evidence type="ECO:0000256" key="5">
    <source>
        <dbReference type="SAM" id="SignalP"/>
    </source>
</evidence>